<dbReference type="PANTHER" id="PTHR48079:SF6">
    <property type="entry name" value="NAD(P)-BINDING DOMAIN-CONTAINING PROTEIN-RELATED"/>
    <property type="match status" value="1"/>
</dbReference>
<organism evidence="2 3">
    <name type="scientific">Mycolicibacterium bacteremicum</name>
    <name type="common">Mycobacterium bacteremicum</name>
    <dbReference type="NCBI Taxonomy" id="564198"/>
    <lineage>
        <taxon>Bacteria</taxon>
        <taxon>Bacillati</taxon>
        <taxon>Actinomycetota</taxon>
        <taxon>Actinomycetes</taxon>
        <taxon>Mycobacteriales</taxon>
        <taxon>Mycobacteriaceae</taxon>
        <taxon>Mycolicibacterium</taxon>
    </lineage>
</organism>
<dbReference type="InterPro" id="IPR036291">
    <property type="entry name" value="NAD(P)-bd_dom_sf"/>
</dbReference>
<dbReference type="Proteomes" id="UP000192366">
    <property type="component" value="Unassembled WGS sequence"/>
</dbReference>
<accession>A0A1W9YTM6</accession>
<dbReference type="GO" id="GO:0004029">
    <property type="term" value="F:aldehyde dehydrogenase (NAD+) activity"/>
    <property type="evidence" value="ECO:0007669"/>
    <property type="project" value="TreeGrafter"/>
</dbReference>
<comment type="caution">
    <text evidence="2">The sequence shown here is derived from an EMBL/GenBank/DDBJ whole genome shotgun (WGS) entry which is preliminary data.</text>
</comment>
<dbReference type="EMBL" id="MVHJ01000016">
    <property type="protein sequence ID" value="ORA03421.1"/>
    <property type="molecule type" value="Genomic_DNA"/>
</dbReference>
<protein>
    <recommendedName>
        <fullName evidence="1">NAD-dependent epimerase/dehydratase domain-containing protein</fullName>
    </recommendedName>
</protein>
<dbReference type="Pfam" id="PF01370">
    <property type="entry name" value="Epimerase"/>
    <property type="match status" value="1"/>
</dbReference>
<reference evidence="2 3" key="1">
    <citation type="submission" date="2017-02" db="EMBL/GenBank/DDBJ databases">
        <title>The new phylogeny of genus Mycobacterium.</title>
        <authorList>
            <person name="Tortoli E."/>
            <person name="Trovato A."/>
            <person name="Cirillo D.M."/>
        </authorList>
    </citation>
    <scope>NUCLEOTIDE SEQUENCE [LARGE SCALE GENOMIC DNA]</scope>
    <source>
        <strain evidence="2 3">DSM 45578</strain>
    </source>
</reference>
<name>A0A1W9YTM6_MYCBA</name>
<dbReference type="RefSeq" id="WP_083060367.1">
    <property type="nucleotide sequence ID" value="NZ_JACKVM010000005.1"/>
</dbReference>
<dbReference type="OrthoDB" id="8205493at2"/>
<gene>
    <name evidence="2" type="ORF">BST17_18530</name>
</gene>
<dbReference type="Gene3D" id="3.40.50.720">
    <property type="entry name" value="NAD(P)-binding Rossmann-like Domain"/>
    <property type="match status" value="1"/>
</dbReference>
<dbReference type="InterPro" id="IPR051783">
    <property type="entry name" value="NAD(P)-dependent_oxidoreduct"/>
</dbReference>
<dbReference type="PANTHER" id="PTHR48079">
    <property type="entry name" value="PROTEIN YEEZ"/>
    <property type="match status" value="1"/>
</dbReference>
<evidence type="ECO:0000313" key="2">
    <source>
        <dbReference type="EMBL" id="ORA03421.1"/>
    </source>
</evidence>
<sequence>MSQDIHVVIGASGATGSVIVRELHEAGRRVRAVNRSGRTSVPGGGVEFVGADATDPAQMREVCTGAAVVYNCVNPPFLQWRDAFPAVVDGVLAGAAEAGATLVHADNTWMYGTVAAPMTEATPYRPVSNLGVLRAWLADRILAAHQRGEVQAVIGRAGELFGPRVESTIGRNVFGAAQRGRTVHWLGAVDVPLTPLYIDDFARGLITLGEREEALGQVWHVPHPEPVTARQFVGMITAVAGQPVRIIAHGSRTARALGVVSAIARAGAEMIYQFEQPFVVDGSRFARAFGEKPTGYDDAIRSTLDWYRANPGALRLGR</sequence>
<proteinExistence type="predicted"/>
<dbReference type="STRING" id="564198.BST17_18530"/>
<keyword evidence="3" id="KW-1185">Reference proteome</keyword>
<dbReference type="AlphaFoldDB" id="A0A1W9YTM6"/>
<dbReference type="SUPFAM" id="SSF51735">
    <property type="entry name" value="NAD(P)-binding Rossmann-fold domains"/>
    <property type="match status" value="1"/>
</dbReference>
<feature type="domain" description="NAD-dependent epimerase/dehydratase" evidence="1">
    <location>
        <begin position="7"/>
        <end position="214"/>
    </location>
</feature>
<dbReference type="GO" id="GO:0005737">
    <property type="term" value="C:cytoplasm"/>
    <property type="evidence" value="ECO:0007669"/>
    <property type="project" value="TreeGrafter"/>
</dbReference>
<dbReference type="InterPro" id="IPR001509">
    <property type="entry name" value="Epimerase_deHydtase"/>
</dbReference>
<evidence type="ECO:0000259" key="1">
    <source>
        <dbReference type="Pfam" id="PF01370"/>
    </source>
</evidence>
<evidence type="ECO:0000313" key="3">
    <source>
        <dbReference type="Proteomes" id="UP000192366"/>
    </source>
</evidence>